<evidence type="ECO:0000259" key="2">
    <source>
        <dbReference type="Pfam" id="PF08450"/>
    </source>
</evidence>
<gene>
    <name evidence="3" type="ORF">ACFFGT_10920</name>
</gene>
<name>A0ABV6L5F7_9SPHI</name>
<dbReference type="EMBL" id="JBHLTS010000021">
    <property type="protein sequence ID" value="MFC0514715.1"/>
    <property type="molecule type" value="Genomic_DNA"/>
</dbReference>
<organism evidence="3 4">
    <name type="scientific">Mucilaginibacter angelicae</name>
    <dbReference type="NCBI Taxonomy" id="869718"/>
    <lineage>
        <taxon>Bacteria</taxon>
        <taxon>Pseudomonadati</taxon>
        <taxon>Bacteroidota</taxon>
        <taxon>Sphingobacteriia</taxon>
        <taxon>Sphingobacteriales</taxon>
        <taxon>Sphingobacteriaceae</taxon>
        <taxon>Mucilaginibacter</taxon>
    </lineage>
</organism>
<dbReference type="InterPro" id="IPR011042">
    <property type="entry name" value="6-blade_b-propeller_TolB-like"/>
</dbReference>
<keyword evidence="4" id="KW-1185">Reference proteome</keyword>
<protein>
    <submittedName>
        <fullName evidence="3">SMP-30/gluconolactonase/LRE family protein</fullName>
    </submittedName>
</protein>
<reference evidence="3 4" key="1">
    <citation type="submission" date="2024-09" db="EMBL/GenBank/DDBJ databases">
        <authorList>
            <person name="Sun Q."/>
            <person name="Mori K."/>
        </authorList>
    </citation>
    <scope>NUCLEOTIDE SEQUENCE [LARGE SCALE GENOMIC DNA]</scope>
    <source>
        <strain evidence="3 4">NCAIM B.02415</strain>
    </source>
</reference>
<dbReference type="RefSeq" id="WP_377022558.1">
    <property type="nucleotide sequence ID" value="NZ_JBHLTS010000021.1"/>
</dbReference>
<evidence type="ECO:0000313" key="4">
    <source>
        <dbReference type="Proteomes" id="UP001589828"/>
    </source>
</evidence>
<dbReference type="PANTHER" id="PTHR47572">
    <property type="entry name" value="LIPOPROTEIN-RELATED"/>
    <property type="match status" value="1"/>
</dbReference>
<sequence>MITWNKFLPVALGILISGVTEGYAQAAKPLMTIEKLDPQFSTLVSKTAKAEILADGFIWSEGPVWIERYKMFLFSDVKKNVIYKWTKEKGKEIYLSPSGYTGKIPRGGELGSNGLGLNIKGQLIICQDGDRAVSIMDAPLDKPKAKFIKLAAGYHGKKFDSPNDLAFLANGDIYFTDPPYGLEKNVDDPLKEAKYQGVYRISANGKITLLTDTLTRPNGIAFFPGGKTILISNSDQGKAYWYAYDLDKNGLFTHGRIFYSANAATKKAAGMPDGMKIDKKGNVFASGPGGLWIFNRNGKLLGKMIFNDVVSNCSLSADEKNLYLTSNHRVLKVDLR</sequence>
<dbReference type="SUPFAM" id="SSF63829">
    <property type="entry name" value="Calcium-dependent phosphotriesterase"/>
    <property type="match status" value="1"/>
</dbReference>
<evidence type="ECO:0000313" key="3">
    <source>
        <dbReference type="EMBL" id="MFC0514715.1"/>
    </source>
</evidence>
<dbReference type="Proteomes" id="UP001589828">
    <property type="component" value="Unassembled WGS sequence"/>
</dbReference>
<dbReference type="InterPro" id="IPR051262">
    <property type="entry name" value="SMP-30/CGR1_Lactonase"/>
</dbReference>
<dbReference type="Gene3D" id="2.120.10.30">
    <property type="entry name" value="TolB, C-terminal domain"/>
    <property type="match status" value="1"/>
</dbReference>
<proteinExistence type="predicted"/>
<dbReference type="InterPro" id="IPR013658">
    <property type="entry name" value="SGL"/>
</dbReference>
<accession>A0ABV6L5F7</accession>
<evidence type="ECO:0000256" key="1">
    <source>
        <dbReference type="ARBA" id="ARBA00022801"/>
    </source>
</evidence>
<feature type="domain" description="SMP-30/Gluconolactonase/LRE-like region" evidence="2">
    <location>
        <begin position="59"/>
        <end position="327"/>
    </location>
</feature>
<dbReference type="Pfam" id="PF08450">
    <property type="entry name" value="SGL"/>
    <property type="match status" value="1"/>
</dbReference>
<keyword evidence="1" id="KW-0378">Hydrolase</keyword>
<dbReference type="PANTHER" id="PTHR47572:SF4">
    <property type="entry name" value="LACTONASE DRP35"/>
    <property type="match status" value="1"/>
</dbReference>
<comment type="caution">
    <text evidence="3">The sequence shown here is derived from an EMBL/GenBank/DDBJ whole genome shotgun (WGS) entry which is preliminary data.</text>
</comment>